<dbReference type="Proteomes" id="UP000004110">
    <property type="component" value="Unassembled WGS sequence"/>
</dbReference>
<keyword evidence="2" id="KW-1185">Reference proteome</keyword>
<proteinExistence type="predicted"/>
<name>A0ABC9NHR0_BACUC</name>
<accession>A0ABC9NHR0</accession>
<evidence type="ECO:0000313" key="2">
    <source>
        <dbReference type="Proteomes" id="UP000004110"/>
    </source>
</evidence>
<organism evidence="1 2">
    <name type="scientific">Bacteroides uniformis (strain ATCC 8492 / DSM 6597 / CCUG 4942 / CIP 103695 / JCM 5828 / KCTC 5204 / NCTC 13054 / VPI 0061)</name>
    <dbReference type="NCBI Taxonomy" id="411479"/>
    <lineage>
        <taxon>Bacteria</taxon>
        <taxon>Pseudomonadati</taxon>
        <taxon>Bacteroidota</taxon>
        <taxon>Bacteroidia</taxon>
        <taxon>Bacteroidales</taxon>
        <taxon>Bacteroidaceae</taxon>
        <taxon>Bacteroides</taxon>
    </lineage>
</organism>
<evidence type="ECO:0000313" key="1">
    <source>
        <dbReference type="EMBL" id="EDO56325.1"/>
    </source>
</evidence>
<sequence>MWKTFNPETGQGSLPIWNADNASNSFTQQSDLNLIKASYFSIRNITLGYTLPKNLMRKLGVEKLRIYATADNLGLWSKRQGFDPRVAMAGSDDEYGGYSPMRVISGGINLTF</sequence>
<comment type="caution">
    <text evidence="1">The sequence shown here is derived from an EMBL/GenBank/DDBJ whole genome shotgun (WGS) entry which is preliminary data.</text>
</comment>
<dbReference type="AlphaFoldDB" id="A0ABC9NHR0"/>
<reference evidence="1" key="2">
    <citation type="submission" date="2013-11" db="EMBL/GenBank/DDBJ databases">
        <title>Draft genome sequence of Bacteroides uniformis (ATCC 8492).</title>
        <authorList>
            <person name="Sudarsanam P."/>
            <person name="Ley R."/>
            <person name="Guruge J."/>
            <person name="Turnbaugh P.J."/>
            <person name="Mahowald M."/>
            <person name="Liep D."/>
            <person name="Gordon J."/>
        </authorList>
    </citation>
    <scope>NUCLEOTIDE SEQUENCE</scope>
    <source>
        <strain evidence="1">ATCC 8492</strain>
    </source>
</reference>
<protein>
    <submittedName>
        <fullName evidence="1">Uncharacterized protein</fullName>
    </submittedName>
</protein>
<gene>
    <name evidence="1" type="ORF">BACUNI_00010</name>
</gene>
<dbReference type="EMBL" id="AAYH02000007">
    <property type="protein sequence ID" value="EDO56325.1"/>
    <property type="molecule type" value="Genomic_DNA"/>
</dbReference>
<reference evidence="1" key="1">
    <citation type="submission" date="2007-06" db="EMBL/GenBank/DDBJ databases">
        <authorList>
            <person name="Fulton L."/>
            <person name="Clifton S."/>
            <person name="Fulton B."/>
            <person name="Xu J."/>
            <person name="Minx P."/>
            <person name="Pepin K.H."/>
            <person name="Johnson M."/>
            <person name="Thiruvilangam P."/>
            <person name="Bhonagiri V."/>
            <person name="Nash W.E."/>
            <person name="Mardis E.R."/>
            <person name="Wilson R.K."/>
        </authorList>
    </citation>
    <scope>NUCLEOTIDE SEQUENCE [LARGE SCALE GENOMIC DNA]</scope>
    <source>
        <strain evidence="1">ATCC 8492</strain>
    </source>
</reference>